<dbReference type="SMR" id="A2FHF4"/>
<dbReference type="InterPro" id="IPR002110">
    <property type="entry name" value="Ankyrin_rpt"/>
</dbReference>
<dbReference type="Proteomes" id="UP000001542">
    <property type="component" value="Unassembled WGS sequence"/>
</dbReference>
<dbReference type="PANTHER" id="PTHR24126:SF14">
    <property type="entry name" value="ANK_REP_REGION DOMAIN-CONTAINING PROTEIN"/>
    <property type="match status" value="1"/>
</dbReference>
<reference evidence="6" key="1">
    <citation type="submission" date="2006-10" db="EMBL/GenBank/DDBJ databases">
        <authorList>
            <person name="Amadeo P."/>
            <person name="Zhao Q."/>
            <person name="Wortman J."/>
            <person name="Fraser-Liggett C."/>
            <person name="Carlton J."/>
        </authorList>
    </citation>
    <scope>NUCLEOTIDE SEQUENCE</scope>
    <source>
        <strain evidence="6">G3</strain>
    </source>
</reference>
<gene>
    <name evidence="6" type="ORF">TVAG_168800</name>
</gene>
<evidence type="ECO:0000256" key="1">
    <source>
        <dbReference type="ARBA" id="ARBA00022737"/>
    </source>
</evidence>
<evidence type="ECO:0000256" key="3">
    <source>
        <dbReference type="PROSITE-ProRule" id="PRU00023"/>
    </source>
</evidence>
<dbReference type="InterPro" id="IPR036770">
    <property type="entry name" value="Ankyrin_rpt-contain_sf"/>
</dbReference>
<dbReference type="PANTHER" id="PTHR24126">
    <property type="entry name" value="ANKYRIN REPEAT, PH AND SEC7 DOMAIN CONTAINING PROTEIN SECG-RELATED"/>
    <property type="match status" value="1"/>
</dbReference>
<keyword evidence="7" id="KW-1185">Reference proteome</keyword>
<dbReference type="PROSITE" id="PS50168">
    <property type="entry name" value="DED"/>
    <property type="match status" value="1"/>
</dbReference>
<evidence type="ECO:0000256" key="4">
    <source>
        <dbReference type="SAM" id="MobiDB-lite"/>
    </source>
</evidence>
<dbReference type="RefSeq" id="XP_001308601.1">
    <property type="nucleotide sequence ID" value="XM_001308600.1"/>
</dbReference>
<feature type="repeat" description="ANK" evidence="3">
    <location>
        <begin position="703"/>
        <end position="735"/>
    </location>
</feature>
<name>A2FHF4_TRIV3</name>
<organism evidence="6 7">
    <name type="scientific">Trichomonas vaginalis (strain ATCC PRA-98 / G3)</name>
    <dbReference type="NCBI Taxonomy" id="412133"/>
    <lineage>
        <taxon>Eukaryota</taxon>
        <taxon>Metamonada</taxon>
        <taxon>Parabasalia</taxon>
        <taxon>Trichomonadida</taxon>
        <taxon>Trichomonadidae</taxon>
        <taxon>Trichomonas</taxon>
    </lineage>
</organism>
<dbReference type="AlphaFoldDB" id="A2FHF4"/>
<dbReference type="VEuPathDB" id="TrichDB:TVAGG3_0451270"/>
<evidence type="ECO:0000313" key="7">
    <source>
        <dbReference type="Proteomes" id="UP000001542"/>
    </source>
</evidence>
<dbReference type="SMART" id="SM00248">
    <property type="entry name" value="ANK"/>
    <property type="match status" value="11"/>
</dbReference>
<dbReference type="KEGG" id="tva:4753430"/>
<dbReference type="InterPro" id="IPR001875">
    <property type="entry name" value="DED_dom"/>
</dbReference>
<dbReference type="EMBL" id="DS113794">
    <property type="protein sequence ID" value="EAX95671.1"/>
    <property type="molecule type" value="Genomic_DNA"/>
</dbReference>
<dbReference type="InParanoid" id="A2FHF4"/>
<keyword evidence="2 3" id="KW-0040">ANK repeat</keyword>
<accession>A2FHF4</accession>
<protein>
    <recommendedName>
        <fullName evidence="5">DED domain-containing protein</fullName>
    </recommendedName>
</protein>
<evidence type="ECO:0000259" key="5">
    <source>
        <dbReference type="PROSITE" id="PS50168"/>
    </source>
</evidence>
<evidence type="ECO:0000313" key="6">
    <source>
        <dbReference type="EMBL" id="EAX95671.1"/>
    </source>
</evidence>
<proteinExistence type="predicted"/>
<dbReference type="Gene3D" id="1.25.40.20">
    <property type="entry name" value="Ankyrin repeat-containing domain"/>
    <property type="match status" value="2"/>
</dbReference>
<dbReference type="VEuPathDB" id="TrichDB:TVAG_168800"/>
<dbReference type="SUPFAM" id="SSF48403">
    <property type="entry name" value="Ankyrin repeat"/>
    <property type="match status" value="2"/>
</dbReference>
<feature type="domain" description="DED" evidence="5">
    <location>
        <begin position="438"/>
        <end position="487"/>
    </location>
</feature>
<dbReference type="STRING" id="5722.A2FHF4"/>
<reference evidence="6" key="2">
    <citation type="journal article" date="2007" name="Science">
        <title>Draft genome sequence of the sexually transmitted pathogen Trichomonas vaginalis.</title>
        <authorList>
            <person name="Carlton J.M."/>
            <person name="Hirt R.P."/>
            <person name="Silva J.C."/>
            <person name="Delcher A.L."/>
            <person name="Schatz M."/>
            <person name="Zhao Q."/>
            <person name="Wortman J.R."/>
            <person name="Bidwell S.L."/>
            <person name="Alsmark U.C.M."/>
            <person name="Besteiro S."/>
            <person name="Sicheritz-Ponten T."/>
            <person name="Noel C.J."/>
            <person name="Dacks J.B."/>
            <person name="Foster P.G."/>
            <person name="Simillion C."/>
            <person name="Van de Peer Y."/>
            <person name="Miranda-Saavedra D."/>
            <person name="Barton G.J."/>
            <person name="Westrop G.D."/>
            <person name="Mueller S."/>
            <person name="Dessi D."/>
            <person name="Fiori P.L."/>
            <person name="Ren Q."/>
            <person name="Paulsen I."/>
            <person name="Zhang H."/>
            <person name="Bastida-Corcuera F.D."/>
            <person name="Simoes-Barbosa A."/>
            <person name="Brown M.T."/>
            <person name="Hayes R.D."/>
            <person name="Mukherjee M."/>
            <person name="Okumura C.Y."/>
            <person name="Schneider R."/>
            <person name="Smith A.J."/>
            <person name="Vanacova S."/>
            <person name="Villalvazo M."/>
            <person name="Haas B.J."/>
            <person name="Pertea M."/>
            <person name="Feldblyum T.V."/>
            <person name="Utterback T.R."/>
            <person name="Shu C.L."/>
            <person name="Osoegawa K."/>
            <person name="de Jong P.J."/>
            <person name="Hrdy I."/>
            <person name="Horvathova L."/>
            <person name="Zubacova Z."/>
            <person name="Dolezal P."/>
            <person name="Malik S.B."/>
            <person name="Logsdon J.M. Jr."/>
            <person name="Henze K."/>
            <person name="Gupta A."/>
            <person name="Wang C.C."/>
            <person name="Dunne R.L."/>
            <person name="Upcroft J.A."/>
            <person name="Upcroft P."/>
            <person name="White O."/>
            <person name="Salzberg S.L."/>
            <person name="Tang P."/>
            <person name="Chiu C.-H."/>
            <person name="Lee Y.-S."/>
            <person name="Embley T.M."/>
            <person name="Coombs G.H."/>
            <person name="Mottram J.C."/>
            <person name="Tachezy J."/>
            <person name="Fraser-Liggett C.M."/>
            <person name="Johnson P.J."/>
        </authorList>
    </citation>
    <scope>NUCLEOTIDE SEQUENCE [LARGE SCALE GENOMIC DNA]</scope>
    <source>
        <strain evidence="6">G3</strain>
    </source>
</reference>
<dbReference type="eggNOG" id="KOG4177">
    <property type="taxonomic scope" value="Eukaryota"/>
</dbReference>
<dbReference type="PROSITE" id="PS50088">
    <property type="entry name" value="ANK_REPEAT"/>
    <property type="match status" value="1"/>
</dbReference>
<dbReference type="Pfam" id="PF13637">
    <property type="entry name" value="Ank_4"/>
    <property type="match status" value="1"/>
</dbReference>
<feature type="region of interest" description="Disordered" evidence="4">
    <location>
        <begin position="758"/>
        <end position="778"/>
    </location>
</feature>
<keyword evidence="1" id="KW-0677">Repeat</keyword>
<sequence length="778" mass="89915">MAEIDSSISSKIFSPISIALQICYIANRRLSKLDSYKQLFVTFITKYNILSNDYFDSHIDKDLRQFTKTSDAEIANHYHMIKEMNYWRQKKYFKYHYENTVCNVRSLLDKYINFGYDENDSPLIAAARMMMLEVMKFVKSDRSVNSNESYILSRIAIDFNDKEMLTLLNEWGISPQVSERELTNNQDLFENILEFVQSDKLKPSVEKQIVDHNFDKVREIMKGREEDRLELLSEPLRYCMSENDLESVDFILSNYLKVYEKLPSFNFSAVYLSLNWHYDEIFIHLLKTYKDINFDEVYDDKPLFFEAMSNSHSDNTILYIINGIKNINASYYDTTILQRLADHASNYPKSLRRLVERGCDVNLSTKSSLPPLLLAAQRDYETAVFLLKNGANFNSVKTADENIRNQAECYIEDLIDDLFKHHEFDLIKNIVDANDKSKYKLMIKQIAKSFDREDLAEVDFILQNYIKSNEKVSETNSTVFAFAIYNKAHKSVWHIMNNSEIDYDEIVEDYPLIFYAVENKTTDDVVLKMVNQLKDVSLVSHNLSIIQELAKNAPYYDKSFKRLIERGADFRKIPPNSTPTVLLSAQNDYDTTMFLLEKGADFNSLDVNGDNILMCSLMCPGDKMWKYVVEKGVIDSPKSNIYKPIHIAAMHRKCEAIKFFVSKGEAVDVRNQDGITPLMVASDTYVVDTLLGLGAEINGVSKDGRTAMHYAFIKRNHIVAMYLIQKNARHDIRDIYGKTALDYGDGWEFLVEFAKLKKKKKKGSGASRGCAPSSPEDV</sequence>
<evidence type="ECO:0000256" key="2">
    <source>
        <dbReference type="ARBA" id="ARBA00023043"/>
    </source>
</evidence>